<protein>
    <submittedName>
        <fullName evidence="1">Uncharacterized protein</fullName>
    </submittedName>
</protein>
<proteinExistence type="predicted"/>
<name>A0A1M6D1M0_9FIRM</name>
<organism evidence="1 2">
    <name type="scientific">Desulfosporosinus lacus DSM 15449</name>
    <dbReference type="NCBI Taxonomy" id="1121420"/>
    <lineage>
        <taxon>Bacteria</taxon>
        <taxon>Bacillati</taxon>
        <taxon>Bacillota</taxon>
        <taxon>Clostridia</taxon>
        <taxon>Eubacteriales</taxon>
        <taxon>Desulfitobacteriaceae</taxon>
        <taxon>Desulfosporosinus</taxon>
    </lineage>
</organism>
<dbReference type="Proteomes" id="UP000183954">
    <property type="component" value="Unassembled WGS sequence"/>
</dbReference>
<sequence length="117" mass="13601">MDPKEVQVKILLAGNPLKYACKQLGVSSMVYSNYSEVFDVSIEEVVHYVRQNGFPTGTFLTRNSYFDGIRFYEENGKWYFHYQERGKVTGKMEFDTFEEALEPITRIVLRMSGTGLY</sequence>
<dbReference type="RefSeq" id="WP_073032281.1">
    <property type="nucleotide sequence ID" value="NZ_FQXJ01000022.1"/>
</dbReference>
<evidence type="ECO:0000313" key="1">
    <source>
        <dbReference type="EMBL" id="SHI67001.1"/>
    </source>
</evidence>
<reference evidence="2" key="1">
    <citation type="submission" date="2016-11" db="EMBL/GenBank/DDBJ databases">
        <authorList>
            <person name="Varghese N."/>
            <person name="Submissions S."/>
        </authorList>
    </citation>
    <scope>NUCLEOTIDE SEQUENCE [LARGE SCALE GENOMIC DNA]</scope>
    <source>
        <strain evidence="2">DSM 15449</strain>
    </source>
</reference>
<dbReference type="EMBL" id="FQXJ01000022">
    <property type="protein sequence ID" value="SHI67001.1"/>
    <property type="molecule type" value="Genomic_DNA"/>
</dbReference>
<accession>A0A1M6D1M0</accession>
<dbReference type="OrthoDB" id="2967050at2"/>
<keyword evidence="2" id="KW-1185">Reference proteome</keyword>
<gene>
    <name evidence="1" type="ORF">SAMN02746098_04450</name>
</gene>
<dbReference type="AlphaFoldDB" id="A0A1M6D1M0"/>
<evidence type="ECO:0000313" key="2">
    <source>
        <dbReference type="Proteomes" id="UP000183954"/>
    </source>
</evidence>